<dbReference type="GO" id="GO:0019350">
    <property type="term" value="P:teichoic acid biosynthetic process"/>
    <property type="evidence" value="ECO:0007669"/>
    <property type="project" value="UniProtKB-KW"/>
</dbReference>
<dbReference type="GO" id="GO:0005886">
    <property type="term" value="C:plasma membrane"/>
    <property type="evidence" value="ECO:0007669"/>
    <property type="project" value="UniProtKB-SubCell"/>
</dbReference>
<dbReference type="Gene3D" id="3.40.50.11820">
    <property type="match status" value="1"/>
</dbReference>
<keyword evidence="8" id="KW-1185">Reference proteome</keyword>
<dbReference type="Gene3D" id="3.40.50.12580">
    <property type="match status" value="1"/>
</dbReference>
<name>A0A0B5AR46_9BACL</name>
<sequence length="363" mass="42662">MSYYGQQYGGNPKYISDYFIKNDRFQRFDLVWGVSKTTEFILPPRIKKVRLFSFKTLRMLATSKVIITNYRLPDYFIKREGQHYIQTWHSSLRLKKVEKDAEAALPASYVKMAKRDSKHTDLILSGSRFSTETIRRAFWYKGDILESGMPRNDMLLQQNELKKKEIKLQIGASNEAKLLLYAPTFRKTFKAEDYKLDYSMIQHIMEQKTGDKWTILVRLHPHLIQHSKDILSGKDVIDATAYPDIQELLAVADICITDYSSLMFDYMITKKPCFLFVPDLETYKKDDRGLYFTPEELPFPIFKKAEDLLGLLQEFDQNQYRKKVQQFTDSVGSYDDGTAARQVYEHIDNICFRAKRSEWNEAI</sequence>
<dbReference type="PANTHER" id="PTHR37316:SF3">
    <property type="entry name" value="TEICHOIC ACID GLYCEROL-PHOSPHATE TRANSFERASE"/>
    <property type="match status" value="1"/>
</dbReference>
<dbReference type="EMBL" id="CP009416">
    <property type="protein sequence ID" value="AJD92705.1"/>
    <property type="molecule type" value="Genomic_DNA"/>
</dbReference>
<comment type="similarity">
    <text evidence="2">Belongs to the CDP-glycerol glycerophosphotransferase family.</text>
</comment>
<protein>
    <recommendedName>
        <fullName evidence="9">Teichoic acid poly(glycerol phosphate) polymerase</fullName>
    </recommendedName>
</protein>
<dbReference type="HOGENOM" id="CLU_029598_1_0_9"/>
<organism evidence="7 8">
    <name type="scientific">Jeotgalibacillus malaysiensis</name>
    <dbReference type="NCBI Taxonomy" id="1508404"/>
    <lineage>
        <taxon>Bacteria</taxon>
        <taxon>Bacillati</taxon>
        <taxon>Bacillota</taxon>
        <taxon>Bacilli</taxon>
        <taxon>Bacillales</taxon>
        <taxon>Caryophanaceae</taxon>
        <taxon>Jeotgalibacillus</taxon>
    </lineage>
</organism>
<evidence type="ECO:0000313" key="7">
    <source>
        <dbReference type="EMBL" id="AJD92705.1"/>
    </source>
</evidence>
<keyword evidence="6" id="KW-0472">Membrane</keyword>
<dbReference type="AlphaFoldDB" id="A0A0B5AR46"/>
<evidence type="ECO:0000256" key="5">
    <source>
        <dbReference type="ARBA" id="ARBA00022944"/>
    </source>
</evidence>
<keyword evidence="5" id="KW-0777">Teichoic acid biosynthesis</keyword>
<dbReference type="PANTHER" id="PTHR37316">
    <property type="entry name" value="TEICHOIC ACID GLYCEROL-PHOSPHATE PRIMASE"/>
    <property type="match status" value="1"/>
</dbReference>
<dbReference type="GO" id="GO:0047355">
    <property type="term" value="F:CDP-glycerol glycerophosphotransferase activity"/>
    <property type="evidence" value="ECO:0007669"/>
    <property type="project" value="InterPro"/>
</dbReference>
<accession>A0A0B5AR46</accession>
<evidence type="ECO:0000313" key="8">
    <source>
        <dbReference type="Proteomes" id="UP000031449"/>
    </source>
</evidence>
<dbReference type="InterPro" id="IPR051612">
    <property type="entry name" value="Teichoic_Acid_Biosynth"/>
</dbReference>
<dbReference type="InterPro" id="IPR043149">
    <property type="entry name" value="TagF_N"/>
</dbReference>
<comment type="subcellular location">
    <subcellularLocation>
        <location evidence="1">Cell membrane</location>
        <topology evidence="1">Peripheral membrane protein</topology>
    </subcellularLocation>
</comment>
<dbReference type="Proteomes" id="UP000031449">
    <property type="component" value="Chromosome"/>
</dbReference>
<dbReference type="KEGG" id="jeo:JMA_33880"/>
<dbReference type="Pfam" id="PF04464">
    <property type="entry name" value="Glyphos_transf"/>
    <property type="match status" value="1"/>
</dbReference>
<evidence type="ECO:0000256" key="2">
    <source>
        <dbReference type="ARBA" id="ARBA00010488"/>
    </source>
</evidence>
<keyword evidence="4" id="KW-0808">Transferase</keyword>
<dbReference type="InterPro" id="IPR007554">
    <property type="entry name" value="Glycerophosphate_synth"/>
</dbReference>
<evidence type="ECO:0000256" key="3">
    <source>
        <dbReference type="ARBA" id="ARBA00022475"/>
    </source>
</evidence>
<evidence type="ECO:0008006" key="9">
    <source>
        <dbReference type="Google" id="ProtNLM"/>
    </source>
</evidence>
<evidence type="ECO:0000256" key="1">
    <source>
        <dbReference type="ARBA" id="ARBA00004202"/>
    </source>
</evidence>
<reference evidence="7 8" key="1">
    <citation type="submission" date="2014-08" db="EMBL/GenBank/DDBJ databases">
        <title>Complete genome of a marine bacteria Jeotgalibacillus malaysiensis.</title>
        <authorList>
            <person name="Yaakop A.S."/>
            <person name="Chan K.-G."/>
            <person name="Goh K.M."/>
        </authorList>
    </citation>
    <scope>NUCLEOTIDE SEQUENCE [LARGE SCALE GENOMIC DNA]</scope>
    <source>
        <strain evidence="7 8">D5</strain>
    </source>
</reference>
<proteinExistence type="inferred from homology"/>
<keyword evidence="3" id="KW-1003">Cell membrane</keyword>
<gene>
    <name evidence="7" type="ORF">JMA_33880</name>
</gene>
<dbReference type="STRING" id="1508404.JMA_33880"/>
<dbReference type="SUPFAM" id="SSF53756">
    <property type="entry name" value="UDP-Glycosyltransferase/glycogen phosphorylase"/>
    <property type="match status" value="1"/>
</dbReference>
<evidence type="ECO:0000256" key="6">
    <source>
        <dbReference type="ARBA" id="ARBA00023136"/>
    </source>
</evidence>
<dbReference type="InterPro" id="IPR043148">
    <property type="entry name" value="TagF_C"/>
</dbReference>
<evidence type="ECO:0000256" key="4">
    <source>
        <dbReference type="ARBA" id="ARBA00022679"/>
    </source>
</evidence>
<dbReference type="BioCyc" id="JESP1508404:G14D9-12669-MONOMER"/>